<dbReference type="EC" id="2.7.4.25" evidence="8"/>
<comment type="catalytic activity">
    <reaction evidence="6 8">
        <text>dCMP + ATP = dCDP + ADP</text>
        <dbReference type="Rhea" id="RHEA:25094"/>
        <dbReference type="ChEBI" id="CHEBI:30616"/>
        <dbReference type="ChEBI" id="CHEBI:57566"/>
        <dbReference type="ChEBI" id="CHEBI:58593"/>
        <dbReference type="ChEBI" id="CHEBI:456216"/>
        <dbReference type="EC" id="2.7.4.25"/>
    </reaction>
</comment>
<evidence type="ECO:0000313" key="10">
    <source>
        <dbReference type="EMBL" id="TCU63487.1"/>
    </source>
</evidence>
<evidence type="ECO:0000256" key="4">
    <source>
        <dbReference type="ARBA" id="ARBA00022777"/>
    </source>
</evidence>
<evidence type="ECO:0000256" key="6">
    <source>
        <dbReference type="ARBA" id="ARBA00047615"/>
    </source>
</evidence>
<comment type="caution">
    <text evidence="10">The sequence shown here is derived from an EMBL/GenBank/DDBJ whole genome shotgun (WGS) entry which is preliminary data.</text>
</comment>
<dbReference type="NCBIfam" id="TIGR00017">
    <property type="entry name" value="cmk"/>
    <property type="match status" value="1"/>
</dbReference>
<dbReference type="GO" id="GO:0005829">
    <property type="term" value="C:cytosol"/>
    <property type="evidence" value="ECO:0007669"/>
    <property type="project" value="TreeGrafter"/>
</dbReference>
<dbReference type="GO" id="GO:0015949">
    <property type="term" value="P:nucleobase-containing small molecule interconversion"/>
    <property type="evidence" value="ECO:0007669"/>
    <property type="project" value="TreeGrafter"/>
</dbReference>
<sequence length="218" mass="24834">MKINIAIDGPSAAGKSTIAKILAKELGYAHLDTGAMYRCVGYYALQQKINIDDEEALVHMMEYMQISFDADGNVYINDQDVSKEIRQNEISMVASKVSAFPKVRKHLVKLQQEMAKNKGYIMDGRDIGTIVLPDAELKIYMVASVNARAKRRYKEYLEKHIEADYDVIFKDIEQRDYQDMNRKTSPLCKAKDAIELDTSDMTIEEVVSAIHKLMKVKL</sequence>
<evidence type="ECO:0000256" key="1">
    <source>
        <dbReference type="ARBA" id="ARBA00009427"/>
    </source>
</evidence>
<dbReference type="AlphaFoldDB" id="A0A4R3TP34"/>
<dbReference type="InterPro" id="IPR027417">
    <property type="entry name" value="P-loop_NTPase"/>
</dbReference>
<evidence type="ECO:0000259" key="9">
    <source>
        <dbReference type="Pfam" id="PF02224"/>
    </source>
</evidence>
<dbReference type="PANTHER" id="PTHR21299">
    <property type="entry name" value="CYTIDYLATE KINASE/PANTOATE-BETA-ALANINE LIGASE"/>
    <property type="match status" value="1"/>
</dbReference>
<dbReference type="GO" id="GO:0036430">
    <property type="term" value="F:CMP kinase activity"/>
    <property type="evidence" value="ECO:0007669"/>
    <property type="project" value="RHEA"/>
</dbReference>
<comment type="subcellular location">
    <subcellularLocation>
        <location evidence="8">Cytoplasm</location>
    </subcellularLocation>
</comment>
<dbReference type="Gene3D" id="3.40.50.300">
    <property type="entry name" value="P-loop containing nucleotide triphosphate hydrolases"/>
    <property type="match status" value="1"/>
</dbReference>
<feature type="domain" description="Cytidylate kinase" evidence="9">
    <location>
        <begin position="5"/>
        <end position="215"/>
    </location>
</feature>
<dbReference type="HAMAP" id="MF_00238">
    <property type="entry name" value="Cytidyl_kinase_type1"/>
    <property type="match status" value="1"/>
</dbReference>
<evidence type="ECO:0000256" key="7">
    <source>
        <dbReference type="ARBA" id="ARBA00048478"/>
    </source>
</evidence>
<dbReference type="Pfam" id="PF02224">
    <property type="entry name" value="Cytidylate_kin"/>
    <property type="match status" value="1"/>
</dbReference>
<dbReference type="RefSeq" id="WP_132223252.1">
    <property type="nucleotide sequence ID" value="NZ_JANKBG010000001.1"/>
</dbReference>
<dbReference type="GO" id="GO:0036431">
    <property type="term" value="F:dCMP kinase activity"/>
    <property type="evidence" value="ECO:0007669"/>
    <property type="project" value="InterPro"/>
</dbReference>
<dbReference type="CDD" id="cd02020">
    <property type="entry name" value="CMPK"/>
    <property type="match status" value="1"/>
</dbReference>
<evidence type="ECO:0000256" key="5">
    <source>
        <dbReference type="ARBA" id="ARBA00022840"/>
    </source>
</evidence>
<dbReference type="SUPFAM" id="SSF52540">
    <property type="entry name" value="P-loop containing nucleoside triphosphate hydrolases"/>
    <property type="match status" value="1"/>
</dbReference>
<feature type="binding site" evidence="8">
    <location>
        <begin position="9"/>
        <end position="17"/>
    </location>
    <ligand>
        <name>ATP</name>
        <dbReference type="ChEBI" id="CHEBI:30616"/>
    </ligand>
</feature>
<evidence type="ECO:0000256" key="3">
    <source>
        <dbReference type="ARBA" id="ARBA00022741"/>
    </source>
</evidence>
<dbReference type="GO" id="GO:0005524">
    <property type="term" value="F:ATP binding"/>
    <property type="evidence" value="ECO:0007669"/>
    <property type="project" value="UniProtKB-UniRule"/>
</dbReference>
<evidence type="ECO:0000313" key="11">
    <source>
        <dbReference type="Proteomes" id="UP000295773"/>
    </source>
</evidence>
<name>A0A4R3TP34_9FIRM</name>
<evidence type="ECO:0000256" key="2">
    <source>
        <dbReference type="ARBA" id="ARBA00022679"/>
    </source>
</evidence>
<dbReference type="EMBL" id="SMBP01000001">
    <property type="protein sequence ID" value="TCU63487.1"/>
    <property type="molecule type" value="Genomic_DNA"/>
</dbReference>
<dbReference type="PANTHER" id="PTHR21299:SF2">
    <property type="entry name" value="CYTIDYLATE KINASE"/>
    <property type="match status" value="1"/>
</dbReference>
<keyword evidence="2 8" id="KW-0808">Transferase</keyword>
<proteinExistence type="inferred from homology"/>
<reference evidence="10 11" key="1">
    <citation type="submission" date="2019-03" db="EMBL/GenBank/DDBJ databases">
        <title>Genomic Encyclopedia of Type Strains, Phase IV (KMG-IV): sequencing the most valuable type-strain genomes for metagenomic binning, comparative biology and taxonomic classification.</title>
        <authorList>
            <person name="Goeker M."/>
        </authorList>
    </citation>
    <scope>NUCLEOTIDE SEQUENCE [LARGE SCALE GENOMIC DNA]</scope>
    <source>
        <strain evidence="10 11">DSM 29481</strain>
    </source>
</reference>
<gene>
    <name evidence="8" type="primary">cmk</name>
    <name evidence="10" type="ORF">EDD61_101139</name>
</gene>
<keyword evidence="3 8" id="KW-0547">Nucleotide-binding</keyword>
<keyword evidence="8" id="KW-0963">Cytoplasm</keyword>
<accession>A0A4R3TP34</accession>
<dbReference type="GO" id="GO:0006220">
    <property type="term" value="P:pyrimidine nucleotide metabolic process"/>
    <property type="evidence" value="ECO:0007669"/>
    <property type="project" value="UniProtKB-UniRule"/>
</dbReference>
<keyword evidence="11" id="KW-1185">Reference proteome</keyword>
<comment type="similarity">
    <text evidence="1 8">Belongs to the cytidylate kinase family. Type 1 subfamily.</text>
</comment>
<dbReference type="Proteomes" id="UP000295773">
    <property type="component" value="Unassembled WGS sequence"/>
</dbReference>
<organism evidence="10 11">
    <name type="scientific">Longicatena caecimuris</name>
    <dbReference type="NCBI Taxonomy" id="1796635"/>
    <lineage>
        <taxon>Bacteria</taxon>
        <taxon>Bacillati</taxon>
        <taxon>Bacillota</taxon>
        <taxon>Erysipelotrichia</taxon>
        <taxon>Erysipelotrichales</taxon>
        <taxon>Erysipelotrichaceae</taxon>
        <taxon>Longicatena</taxon>
    </lineage>
</organism>
<comment type="catalytic activity">
    <reaction evidence="7 8">
        <text>CMP + ATP = CDP + ADP</text>
        <dbReference type="Rhea" id="RHEA:11600"/>
        <dbReference type="ChEBI" id="CHEBI:30616"/>
        <dbReference type="ChEBI" id="CHEBI:58069"/>
        <dbReference type="ChEBI" id="CHEBI:60377"/>
        <dbReference type="ChEBI" id="CHEBI:456216"/>
        <dbReference type="EC" id="2.7.4.25"/>
    </reaction>
</comment>
<protein>
    <recommendedName>
        <fullName evidence="8">Cytidylate kinase</fullName>
        <shortName evidence="8">CK</shortName>
        <ecNumber evidence="8">2.7.4.25</ecNumber>
    </recommendedName>
    <alternativeName>
        <fullName evidence="8">Cytidine monophosphate kinase</fullName>
        <shortName evidence="8">CMP kinase</shortName>
    </alternativeName>
</protein>
<keyword evidence="4 8" id="KW-0418">Kinase</keyword>
<evidence type="ECO:0000256" key="8">
    <source>
        <dbReference type="HAMAP-Rule" id="MF_00238"/>
    </source>
</evidence>
<dbReference type="InterPro" id="IPR003136">
    <property type="entry name" value="Cytidylate_kin"/>
</dbReference>
<dbReference type="InterPro" id="IPR011994">
    <property type="entry name" value="Cytidylate_kinase_dom"/>
</dbReference>
<keyword evidence="5 8" id="KW-0067">ATP-binding</keyword>